<dbReference type="EMBL" id="QTSX02002861">
    <property type="protein sequence ID" value="KAJ9074371.1"/>
    <property type="molecule type" value="Genomic_DNA"/>
</dbReference>
<protein>
    <submittedName>
        <fullName evidence="1">Uncharacterized protein</fullName>
    </submittedName>
</protein>
<reference evidence="1" key="1">
    <citation type="submission" date="2022-04" db="EMBL/GenBank/DDBJ databases">
        <title>Genome of the entomopathogenic fungus Entomophthora muscae.</title>
        <authorList>
            <person name="Elya C."/>
            <person name="Lovett B.R."/>
            <person name="Lee E."/>
            <person name="Macias A.M."/>
            <person name="Hajek A.E."/>
            <person name="De Bivort B.L."/>
            <person name="Kasson M.T."/>
            <person name="De Fine Licht H.H."/>
            <person name="Stajich J.E."/>
        </authorList>
    </citation>
    <scope>NUCLEOTIDE SEQUENCE</scope>
    <source>
        <strain evidence="1">Berkeley</strain>
    </source>
</reference>
<name>A0ACC2TIM4_9FUNG</name>
<keyword evidence="2" id="KW-1185">Reference proteome</keyword>
<comment type="caution">
    <text evidence="1">The sequence shown here is derived from an EMBL/GenBank/DDBJ whole genome shotgun (WGS) entry which is preliminary data.</text>
</comment>
<evidence type="ECO:0000313" key="1">
    <source>
        <dbReference type="EMBL" id="KAJ9074371.1"/>
    </source>
</evidence>
<proteinExistence type="predicted"/>
<accession>A0ACC2TIM4</accession>
<gene>
    <name evidence="1" type="ORF">DSO57_1007219</name>
</gene>
<evidence type="ECO:0000313" key="2">
    <source>
        <dbReference type="Proteomes" id="UP001165960"/>
    </source>
</evidence>
<dbReference type="Proteomes" id="UP001165960">
    <property type="component" value="Unassembled WGS sequence"/>
</dbReference>
<organism evidence="1 2">
    <name type="scientific">Entomophthora muscae</name>
    <dbReference type="NCBI Taxonomy" id="34485"/>
    <lineage>
        <taxon>Eukaryota</taxon>
        <taxon>Fungi</taxon>
        <taxon>Fungi incertae sedis</taxon>
        <taxon>Zoopagomycota</taxon>
        <taxon>Entomophthoromycotina</taxon>
        <taxon>Entomophthoromycetes</taxon>
        <taxon>Entomophthorales</taxon>
        <taxon>Entomophthoraceae</taxon>
        <taxon>Entomophthora</taxon>
    </lineage>
</organism>
<sequence>MLPVSFLIQDNTILPAPPPQKETFIGRESSALAFKPSETAFDSESRSETPRDPRPLRPIHYILKSPDLFAFEVSDPRISVVEASIDPNQLKLSFTLNCLSRGPGHYTRTVCRTLEQIAWLHNELHRETPFMALGLPHSLLENTICLRTEASALELSLEAKRFQVERYLARVLARSDTCLLEPLEIFLSNSMEQNLCSTVRKSLFDRIKALSFNPFSPKNEDGVRPLPRIKAEASLDDEIFLDIDDFQKKRSSIVAVESSFKESHQTLLQLNASRESLISSLSRLGDSFLGALHSRHRLGPLTKVENRYKFRRFDVHLETLATLFDDLGVISQRQGHTEASKLGSIFEEYIVTMATLKATFNNSVDLWSEYLNPNQLTAEAEYNRASFKSSQQQLVWEYDHFNTFKAQDTKNVIKKFARLQLNIEKAKLAVLKSGLASSSSCIPVSQSSSYTSVGSSSLSPT</sequence>